<keyword evidence="1" id="KW-0812">Transmembrane</keyword>
<reference evidence="2" key="1">
    <citation type="journal article" date="2023" name="IScience">
        <title>Live-bearing cockroach genome reveals convergent evolutionary mechanisms linked to viviparity in insects and beyond.</title>
        <authorList>
            <person name="Fouks B."/>
            <person name="Harrison M.C."/>
            <person name="Mikhailova A.A."/>
            <person name="Marchal E."/>
            <person name="English S."/>
            <person name="Carruthers M."/>
            <person name="Jennings E.C."/>
            <person name="Chiamaka E.L."/>
            <person name="Frigard R.A."/>
            <person name="Pippel M."/>
            <person name="Attardo G.M."/>
            <person name="Benoit J.B."/>
            <person name="Bornberg-Bauer E."/>
            <person name="Tobe S.S."/>
        </authorList>
    </citation>
    <scope>NUCLEOTIDE SEQUENCE</scope>
    <source>
        <strain evidence="2">Stay&amp;Tobe</strain>
    </source>
</reference>
<dbReference type="Proteomes" id="UP001233999">
    <property type="component" value="Unassembled WGS sequence"/>
</dbReference>
<keyword evidence="1" id="KW-1133">Transmembrane helix</keyword>
<evidence type="ECO:0000313" key="3">
    <source>
        <dbReference type="Proteomes" id="UP001233999"/>
    </source>
</evidence>
<reference evidence="2" key="2">
    <citation type="submission" date="2023-05" db="EMBL/GenBank/DDBJ databases">
        <authorList>
            <person name="Fouks B."/>
        </authorList>
    </citation>
    <scope>NUCLEOTIDE SEQUENCE</scope>
    <source>
        <strain evidence="2">Stay&amp;Tobe</strain>
        <tissue evidence="2">Testes</tissue>
    </source>
</reference>
<protein>
    <submittedName>
        <fullName evidence="2">Uncharacterized protein</fullName>
    </submittedName>
</protein>
<proteinExistence type="predicted"/>
<dbReference type="AlphaFoldDB" id="A0AAD7ZYT5"/>
<organism evidence="2 3">
    <name type="scientific">Diploptera punctata</name>
    <name type="common">Pacific beetle cockroach</name>
    <dbReference type="NCBI Taxonomy" id="6984"/>
    <lineage>
        <taxon>Eukaryota</taxon>
        <taxon>Metazoa</taxon>
        <taxon>Ecdysozoa</taxon>
        <taxon>Arthropoda</taxon>
        <taxon>Hexapoda</taxon>
        <taxon>Insecta</taxon>
        <taxon>Pterygota</taxon>
        <taxon>Neoptera</taxon>
        <taxon>Polyneoptera</taxon>
        <taxon>Dictyoptera</taxon>
        <taxon>Blattodea</taxon>
        <taxon>Blaberoidea</taxon>
        <taxon>Blaberidae</taxon>
        <taxon>Diplopterinae</taxon>
        <taxon>Diploptera</taxon>
    </lineage>
</organism>
<keyword evidence="1" id="KW-0472">Membrane</keyword>
<evidence type="ECO:0000256" key="1">
    <source>
        <dbReference type="SAM" id="Phobius"/>
    </source>
</evidence>
<comment type="caution">
    <text evidence="2">The sequence shown here is derived from an EMBL/GenBank/DDBJ whole genome shotgun (WGS) entry which is preliminary data.</text>
</comment>
<name>A0AAD7ZYT5_DIPPU</name>
<evidence type="ECO:0000313" key="2">
    <source>
        <dbReference type="EMBL" id="KAJ9589354.1"/>
    </source>
</evidence>
<dbReference type="EMBL" id="JASPKZ010004948">
    <property type="protein sequence ID" value="KAJ9589354.1"/>
    <property type="molecule type" value="Genomic_DNA"/>
</dbReference>
<feature type="non-terminal residue" evidence="2">
    <location>
        <position position="69"/>
    </location>
</feature>
<sequence length="69" mass="8005">NETTVLTSLIAPVLSVFLHHMLIRARGKRKTDNRRYQLRVTGEMCLMITVTIFTKTNDRSLTSHYTIQL</sequence>
<accession>A0AAD7ZYT5</accession>
<feature type="transmembrane region" description="Helical" evidence="1">
    <location>
        <begin position="6"/>
        <end position="25"/>
    </location>
</feature>
<feature type="non-terminal residue" evidence="2">
    <location>
        <position position="1"/>
    </location>
</feature>
<keyword evidence="3" id="KW-1185">Reference proteome</keyword>
<gene>
    <name evidence="2" type="ORF">L9F63_017442</name>
</gene>